<accession>A0A7G9GA36</accession>
<evidence type="ECO:0000313" key="2">
    <source>
        <dbReference type="Proteomes" id="UP000515860"/>
    </source>
</evidence>
<dbReference type="Proteomes" id="UP000515860">
    <property type="component" value="Chromosome"/>
</dbReference>
<keyword evidence="2" id="KW-1185">Reference proteome</keyword>
<organism evidence="1 2">
    <name type="scientific">Wansuia hejianensis</name>
    <dbReference type="NCBI Taxonomy" id="2763667"/>
    <lineage>
        <taxon>Bacteria</taxon>
        <taxon>Bacillati</taxon>
        <taxon>Bacillota</taxon>
        <taxon>Clostridia</taxon>
        <taxon>Lachnospirales</taxon>
        <taxon>Lachnospiraceae</taxon>
        <taxon>Wansuia</taxon>
    </lineage>
</organism>
<dbReference type="Pfam" id="PF10706">
    <property type="entry name" value="Aminoglyc_resit"/>
    <property type="match status" value="1"/>
</dbReference>
<dbReference type="InterPro" id="IPR043519">
    <property type="entry name" value="NT_sf"/>
</dbReference>
<keyword evidence="1" id="KW-0808">Transferase</keyword>
<dbReference type="KEGG" id="whj:H9Q79_12155"/>
<name>A0A7G9GA36_9FIRM</name>
<dbReference type="Gene3D" id="3.30.460.40">
    <property type="match status" value="1"/>
</dbReference>
<dbReference type="SUPFAM" id="SSF81301">
    <property type="entry name" value="Nucleotidyltransferase"/>
    <property type="match status" value="1"/>
</dbReference>
<dbReference type="RefSeq" id="WP_118645046.1">
    <property type="nucleotide sequence ID" value="NZ_CP060635.1"/>
</dbReference>
<dbReference type="EMBL" id="CP060635">
    <property type="protein sequence ID" value="QNM07668.1"/>
    <property type="molecule type" value="Genomic_DNA"/>
</dbReference>
<protein>
    <submittedName>
        <fullName evidence="1">Aminoglycoside adenylyltransferase</fullName>
    </submittedName>
</protein>
<evidence type="ECO:0000313" key="1">
    <source>
        <dbReference type="EMBL" id="QNM07668.1"/>
    </source>
</evidence>
<proteinExistence type="predicted"/>
<dbReference type="AlphaFoldDB" id="A0A7G9GA36"/>
<dbReference type="InterPro" id="IPR019646">
    <property type="entry name" value="Aminoglyc_AdlTrfase"/>
</dbReference>
<keyword evidence="1" id="KW-0548">Nucleotidyltransferase</keyword>
<dbReference type="GO" id="GO:0016779">
    <property type="term" value="F:nucleotidyltransferase activity"/>
    <property type="evidence" value="ECO:0007669"/>
    <property type="project" value="UniProtKB-KW"/>
</dbReference>
<reference evidence="1 2" key="1">
    <citation type="submission" date="2020-08" db="EMBL/GenBank/DDBJ databases">
        <authorList>
            <person name="Liu C."/>
            <person name="Sun Q."/>
        </authorList>
    </citation>
    <scope>NUCLEOTIDE SEQUENCE [LARGE SCALE GENOMIC DNA]</scope>
    <source>
        <strain evidence="1 2">NSJ-29</strain>
    </source>
</reference>
<sequence length="163" mass="18866">MGRKEITTEEDLKAVINLLDNSGILYWVDGGWGVDILAGRQTRIHRDIDIDFDAQHTEKLLGILLNYGYETDTDWRPVRIELYSDDYGYLDIHPFVLNEDGTSKQADLEGGWYEFERDYFDQVVFDGKAIPCISLKGQKIFHSGYELRDKDRHDISVLESISE</sequence>
<gene>
    <name evidence="1" type="ORF">H9Q79_12155</name>
</gene>